<dbReference type="InterPro" id="IPR000073">
    <property type="entry name" value="AB_hydrolase_1"/>
</dbReference>
<feature type="domain" description="AB hydrolase-1" evidence="1">
    <location>
        <begin position="23"/>
        <end position="124"/>
    </location>
</feature>
<protein>
    <submittedName>
        <fullName evidence="2">Alpha/beta fold hydrolase</fullName>
    </submittedName>
</protein>
<dbReference type="PRINTS" id="PR00412">
    <property type="entry name" value="EPOXHYDRLASE"/>
</dbReference>
<dbReference type="SUPFAM" id="SSF53474">
    <property type="entry name" value="alpha/beta-Hydrolases"/>
    <property type="match status" value="1"/>
</dbReference>
<accession>A0A4S4FQ50</accession>
<proteinExistence type="predicted"/>
<dbReference type="InterPro" id="IPR050266">
    <property type="entry name" value="AB_hydrolase_sf"/>
</dbReference>
<dbReference type="PANTHER" id="PTHR43798:SF33">
    <property type="entry name" value="HYDROLASE, PUTATIVE (AFU_ORTHOLOGUE AFUA_2G14860)-RELATED"/>
    <property type="match status" value="1"/>
</dbReference>
<dbReference type="EMBL" id="SSSN01000009">
    <property type="protein sequence ID" value="THG32679.1"/>
    <property type="molecule type" value="Genomic_DNA"/>
</dbReference>
<dbReference type="Gene3D" id="3.40.50.1820">
    <property type="entry name" value="alpha/beta hydrolase"/>
    <property type="match status" value="1"/>
</dbReference>
<dbReference type="GO" id="GO:0016020">
    <property type="term" value="C:membrane"/>
    <property type="evidence" value="ECO:0007669"/>
    <property type="project" value="TreeGrafter"/>
</dbReference>
<keyword evidence="2" id="KW-0378">Hydrolase</keyword>
<dbReference type="AlphaFoldDB" id="A0A4S4FQ50"/>
<dbReference type="OrthoDB" id="2987348at2"/>
<name>A0A4S4FQ50_9MICO</name>
<evidence type="ECO:0000259" key="1">
    <source>
        <dbReference type="Pfam" id="PF00561"/>
    </source>
</evidence>
<sequence>MQRVRTGTLEIEYVDLGPPDGDPVILLHGFPYDIHSFTDVAPLLADAGRRALVPYLRGHGGTVSLDDAGRSGQQAAIGADVVEFMDGLNLDHAVFAGFDWGGRAGCVAAAIWPERCTGLVSVNGYLIQNIAAAATPIAAPGGSARVRGCHPRTERPRLGSGFRLTARQFLATSTVNVTSWMPPLELESTTFVLPADRPFTPGL</sequence>
<comment type="caution">
    <text evidence="2">The sequence shown here is derived from an EMBL/GenBank/DDBJ whole genome shotgun (WGS) entry which is preliminary data.</text>
</comment>
<dbReference type="InterPro" id="IPR029058">
    <property type="entry name" value="AB_hydrolase_fold"/>
</dbReference>
<evidence type="ECO:0000313" key="3">
    <source>
        <dbReference type="Proteomes" id="UP000307380"/>
    </source>
</evidence>
<organism evidence="2 3">
    <name type="scientific">Orlajensenia flava</name>
    <dbReference type="NCBI Taxonomy" id="2565934"/>
    <lineage>
        <taxon>Bacteria</taxon>
        <taxon>Bacillati</taxon>
        <taxon>Actinomycetota</taxon>
        <taxon>Actinomycetes</taxon>
        <taxon>Micrococcales</taxon>
        <taxon>Microbacteriaceae</taxon>
        <taxon>Orlajensenia</taxon>
    </lineage>
</organism>
<reference evidence="2 3" key="1">
    <citation type="submission" date="2019-04" db="EMBL/GenBank/DDBJ databases">
        <authorList>
            <person name="Jiang L."/>
        </authorList>
    </citation>
    <scope>NUCLEOTIDE SEQUENCE [LARGE SCALE GENOMIC DNA]</scope>
    <source>
        <strain evidence="2 3">YIM 131861</strain>
    </source>
</reference>
<dbReference type="Proteomes" id="UP000307380">
    <property type="component" value="Unassembled WGS sequence"/>
</dbReference>
<evidence type="ECO:0000313" key="2">
    <source>
        <dbReference type="EMBL" id="THG32679.1"/>
    </source>
</evidence>
<gene>
    <name evidence="2" type="ORF">E6C70_11930</name>
</gene>
<dbReference type="Pfam" id="PF00561">
    <property type="entry name" value="Abhydrolase_1"/>
    <property type="match status" value="1"/>
</dbReference>
<dbReference type="GO" id="GO:0016787">
    <property type="term" value="F:hydrolase activity"/>
    <property type="evidence" value="ECO:0007669"/>
    <property type="project" value="UniProtKB-KW"/>
</dbReference>
<keyword evidence="3" id="KW-1185">Reference proteome</keyword>
<dbReference type="PANTHER" id="PTHR43798">
    <property type="entry name" value="MONOACYLGLYCEROL LIPASE"/>
    <property type="match status" value="1"/>
</dbReference>
<dbReference type="InterPro" id="IPR000639">
    <property type="entry name" value="Epox_hydrolase-like"/>
</dbReference>